<dbReference type="SUPFAM" id="SSF52540">
    <property type="entry name" value="P-loop containing nucleoside triphosphate hydrolases"/>
    <property type="match status" value="1"/>
</dbReference>
<dbReference type="Proteomes" id="UP001595858">
    <property type="component" value="Unassembled WGS sequence"/>
</dbReference>
<dbReference type="PANTHER" id="PTHR22845">
    <property type="entry name" value="APOPTOTIC PROTEASE-ACTIVATING FACTOR 1"/>
    <property type="match status" value="1"/>
</dbReference>
<dbReference type="PROSITE" id="PS51257">
    <property type="entry name" value="PROKAR_LIPOPROTEIN"/>
    <property type="match status" value="1"/>
</dbReference>
<accession>A0ABV9SHL8</accession>
<keyword evidence="3" id="KW-1185">Reference proteome</keyword>
<dbReference type="InterPro" id="IPR027417">
    <property type="entry name" value="P-loop_NTPase"/>
</dbReference>
<gene>
    <name evidence="2" type="ORF">ACFPCZ_04945</name>
</gene>
<dbReference type="RefSeq" id="WP_344145686.1">
    <property type="nucleotide sequence ID" value="NZ_BAAAQI010000015.1"/>
</dbReference>
<protein>
    <submittedName>
        <fullName evidence="2">NB-ARC domain-containing protein</fullName>
    </submittedName>
</protein>
<feature type="region of interest" description="Disordered" evidence="1">
    <location>
        <begin position="478"/>
        <end position="498"/>
    </location>
</feature>
<dbReference type="EMBL" id="JBHSIY010000006">
    <property type="protein sequence ID" value="MFC4865970.1"/>
    <property type="molecule type" value="Genomic_DNA"/>
</dbReference>
<proteinExistence type="predicted"/>
<evidence type="ECO:0000313" key="3">
    <source>
        <dbReference type="Proteomes" id="UP001595858"/>
    </source>
</evidence>
<dbReference type="SUPFAM" id="SSF48452">
    <property type="entry name" value="TPR-like"/>
    <property type="match status" value="2"/>
</dbReference>
<name>A0ABV9SHL8_9ACTN</name>
<evidence type="ECO:0000313" key="2">
    <source>
        <dbReference type="EMBL" id="MFC4865970.1"/>
    </source>
</evidence>
<evidence type="ECO:0000256" key="1">
    <source>
        <dbReference type="SAM" id="MobiDB-lite"/>
    </source>
</evidence>
<sequence>MSDRTRADPAARHRTRWWLVLLLIAIGGCAGALAVLGDVFPQAPAVAIIGAGSAAGALGAAGELVRRLSKQEEPPHASAARAPRAMDVDSRSPLFVGREEDARRILAELAPLTGRGAGRGRRARRGSGRCEAAGPLVVAVTGEPGIGKSELATQIAYEVQDAFPHGILRRELFGAPVGATRAPRRPQKVLTGLLRAIGAAPQRDDIGLESLSQLFKTRTERLRLLLILDDARDFEQVKPLLPGGDGCAVLITSTDTLRDAPMYVHRHPLGPLGPEASEELLRRPAGADAPEPVPSAPGDLAAIARECGGRPLSLALCRGALRNGVSTRQLLEELRRDDGEQLFSDHGVAAAFRLLLRERPEDERLLLFRLTQTGLTSIAPWAAAALTGKPEPGATALLEALCNRHLLRRAHREGGPSLRYRPVKELTSILRSSAARELGVAWPERVRWSHRRTVRAVDRLLAAYARFAEDTAIDRSPPEWGFTESARPAVPEPDPVPRLREDRTPAEWFAEERQQIQLCLQLEHSGAPLAVEWRLQRALAAHCRAGRVYWADWRAALERATQLALRMNDRHAYGTALLERAELAGNEGHHVRAVELAAEARAMLAGGDERWEARAARAIGVNRYRLGHRDDGERDLRAAEAVFERRGDRWWLARTRCNLGELERFRGDYERAHALLAGARADFAALGDAEQTAKAGLLLGEVLGHMGRELEAWLTLRGVRAALEDLGGGSWYRARCLRAMGRLDVAKLWRQYDECDLVLSPEQEKERERRLRDFVYRGTLGTFGDEERVAGLVDAWRRRHRERVRTLLGEDHARECTGGWDDAALPHWSGDGARRLRADRGEWTAEASVGGVEEARRLLVEAGDEWGGYRTLLILGELRLRTDVRAGLHDMEEAAAGFERLGHRWWHARALRHAADALYRRRHYREAEEKARAAVLVYRGLSNLSGRLRAQVPLGYALSALGENRAAMEVLEEARADALRGREEGIVPDALLEEVENAYDRVVGADFPRRFAGTRSAA</sequence>
<dbReference type="PANTHER" id="PTHR22845:SF5">
    <property type="entry name" value="APOPTOTIC PROTEASE-ACTIVATING FACTOR 1"/>
    <property type="match status" value="1"/>
</dbReference>
<comment type="caution">
    <text evidence="2">The sequence shown here is derived from an EMBL/GenBank/DDBJ whole genome shotgun (WGS) entry which is preliminary data.</text>
</comment>
<dbReference type="Gene3D" id="1.25.40.10">
    <property type="entry name" value="Tetratricopeptide repeat domain"/>
    <property type="match status" value="2"/>
</dbReference>
<dbReference type="Gene3D" id="3.40.50.300">
    <property type="entry name" value="P-loop containing nucleotide triphosphate hydrolases"/>
    <property type="match status" value="1"/>
</dbReference>
<reference evidence="3" key="1">
    <citation type="journal article" date="2019" name="Int. J. Syst. Evol. Microbiol.">
        <title>The Global Catalogue of Microorganisms (GCM) 10K type strain sequencing project: providing services to taxonomists for standard genome sequencing and annotation.</title>
        <authorList>
            <consortium name="The Broad Institute Genomics Platform"/>
            <consortium name="The Broad Institute Genome Sequencing Center for Infectious Disease"/>
            <person name="Wu L."/>
            <person name="Ma J."/>
        </authorList>
    </citation>
    <scope>NUCLEOTIDE SEQUENCE [LARGE SCALE GENOMIC DNA]</scope>
    <source>
        <strain evidence="3">CGMCC 4.7304</strain>
    </source>
</reference>
<dbReference type="PRINTS" id="PR00364">
    <property type="entry name" value="DISEASERSIST"/>
</dbReference>
<dbReference type="InterPro" id="IPR011990">
    <property type="entry name" value="TPR-like_helical_dom_sf"/>
</dbReference>
<organism evidence="2 3">
    <name type="scientific">Streptomonospora arabica</name>
    <dbReference type="NCBI Taxonomy" id="412417"/>
    <lineage>
        <taxon>Bacteria</taxon>
        <taxon>Bacillati</taxon>
        <taxon>Actinomycetota</taxon>
        <taxon>Actinomycetes</taxon>
        <taxon>Streptosporangiales</taxon>
        <taxon>Nocardiopsidaceae</taxon>
        <taxon>Streptomonospora</taxon>
    </lineage>
</organism>